<protein>
    <submittedName>
        <fullName evidence="1">Uncharacterized protein</fullName>
    </submittedName>
</protein>
<organism evidence="1 2">
    <name type="scientific">Hypholoma sublateritium (strain FD-334 SS-4)</name>
    <dbReference type="NCBI Taxonomy" id="945553"/>
    <lineage>
        <taxon>Eukaryota</taxon>
        <taxon>Fungi</taxon>
        <taxon>Dikarya</taxon>
        <taxon>Basidiomycota</taxon>
        <taxon>Agaricomycotina</taxon>
        <taxon>Agaricomycetes</taxon>
        <taxon>Agaricomycetidae</taxon>
        <taxon>Agaricales</taxon>
        <taxon>Agaricineae</taxon>
        <taxon>Strophariaceae</taxon>
        <taxon>Hypholoma</taxon>
    </lineage>
</organism>
<keyword evidence="2" id="KW-1185">Reference proteome</keyword>
<evidence type="ECO:0000313" key="1">
    <source>
        <dbReference type="EMBL" id="KJA15202.1"/>
    </source>
</evidence>
<name>A0A0D2KKS9_HYPSF</name>
<evidence type="ECO:0000313" key="2">
    <source>
        <dbReference type="Proteomes" id="UP000054270"/>
    </source>
</evidence>
<sequence>MSTLPSDLVSIAKSLIFLVSTCHSITGFLFLWQGLPCSAQAGWPYDMLMSFFRHHNVHLPSTNTHSL</sequence>
<dbReference type="Proteomes" id="UP000054270">
    <property type="component" value="Unassembled WGS sequence"/>
</dbReference>
<dbReference type="AlphaFoldDB" id="A0A0D2KKS9"/>
<dbReference type="EMBL" id="KN817651">
    <property type="protein sequence ID" value="KJA15202.1"/>
    <property type="molecule type" value="Genomic_DNA"/>
</dbReference>
<reference evidence="2" key="1">
    <citation type="submission" date="2014-04" db="EMBL/GenBank/DDBJ databases">
        <title>Evolutionary Origins and Diversification of the Mycorrhizal Mutualists.</title>
        <authorList>
            <consortium name="DOE Joint Genome Institute"/>
            <consortium name="Mycorrhizal Genomics Consortium"/>
            <person name="Kohler A."/>
            <person name="Kuo A."/>
            <person name="Nagy L.G."/>
            <person name="Floudas D."/>
            <person name="Copeland A."/>
            <person name="Barry K.W."/>
            <person name="Cichocki N."/>
            <person name="Veneault-Fourrey C."/>
            <person name="LaButti K."/>
            <person name="Lindquist E.A."/>
            <person name="Lipzen A."/>
            <person name="Lundell T."/>
            <person name="Morin E."/>
            <person name="Murat C."/>
            <person name="Riley R."/>
            <person name="Ohm R."/>
            <person name="Sun H."/>
            <person name="Tunlid A."/>
            <person name="Henrissat B."/>
            <person name="Grigoriev I.V."/>
            <person name="Hibbett D.S."/>
            <person name="Martin F."/>
        </authorList>
    </citation>
    <scope>NUCLEOTIDE SEQUENCE [LARGE SCALE GENOMIC DNA]</scope>
    <source>
        <strain evidence="2">FD-334 SS-4</strain>
    </source>
</reference>
<gene>
    <name evidence="1" type="ORF">HYPSUDRAFT_396312</name>
</gene>
<accession>A0A0D2KKS9</accession>
<proteinExistence type="predicted"/>